<dbReference type="InterPro" id="IPR017441">
    <property type="entry name" value="Protein_kinase_ATP_BS"/>
</dbReference>
<dbReference type="SMART" id="SM00220">
    <property type="entry name" value="S_TKc"/>
    <property type="match status" value="1"/>
</dbReference>
<feature type="region of interest" description="Disordered" evidence="8">
    <location>
        <begin position="360"/>
        <end position="402"/>
    </location>
</feature>
<organism evidence="10 11">
    <name type="scientific">Streptomyces roseicoloratus</name>
    <dbReference type="NCBI Taxonomy" id="2508722"/>
    <lineage>
        <taxon>Bacteria</taxon>
        <taxon>Bacillati</taxon>
        <taxon>Actinomycetota</taxon>
        <taxon>Actinomycetes</taxon>
        <taxon>Kitasatosporales</taxon>
        <taxon>Streptomycetaceae</taxon>
        <taxon>Streptomyces</taxon>
    </lineage>
</organism>
<dbReference type="InterPro" id="IPR011009">
    <property type="entry name" value="Kinase-like_dom_sf"/>
</dbReference>
<keyword evidence="3 10" id="KW-0808">Transferase</keyword>
<dbReference type="SUPFAM" id="SSF56112">
    <property type="entry name" value="Protein kinase-like (PK-like)"/>
    <property type="match status" value="1"/>
</dbReference>
<reference evidence="10 11" key="1">
    <citation type="submission" date="2023-09" db="EMBL/GenBank/DDBJ databases">
        <title>Complete genome of Streptomyces roseicoloratus T14.</title>
        <authorList>
            <person name="Bashizi T."/>
            <person name="Kim M.-J."/>
            <person name="Lee G."/>
            <person name="Tagele S.B."/>
            <person name="Shin J.-H."/>
        </authorList>
    </citation>
    <scope>NUCLEOTIDE SEQUENCE [LARGE SCALE GENOMIC DNA]</scope>
    <source>
        <strain evidence="10 11">T14</strain>
    </source>
</reference>
<dbReference type="InterPro" id="IPR000719">
    <property type="entry name" value="Prot_kinase_dom"/>
</dbReference>
<keyword evidence="6 7" id="KW-0067">ATP-binding</keyword>
<dbReference type="PANTHER" id="PTHR43289:SF6">
    <property type="entry name" value="SERINE_THREONINE-PROTEIN KINASE NEKL-3"/>
    <property type="match status" value="1"/>
</dbReference>
<feature type="compositionally biased region" description="Gly residues" evidence="8">
    <location>
        <begin position="537"/>
        <end position="547"/>
    </location>
</feature>
<evidence type="ECO:0000256" key="3">
    <source>
        <dbReference type="ARBA" id="ARBA00022679"/>
    </source>
</evidence>
<proteinExistence type="predicted"/>
<keyword evidence="4 7" id="KW-0547">Nucleotide-binding</keyword>
<dbReference type="RefSeq" id="WP_128981784.1">
    <property type="nucleotide sequence ID" value="NZ_CP133762.1"/>
</dbReference>
<dbReference type="Proteomes" id="UP001250858">
    <property type="component" value="Chromosome"/>
</dbReference>
<feature type="binding site" evidence="7">
    <location>
        <position position="37"/>
    </location>
    <ligand>
        <name>ATP</name>
        <dbReference type="ChEBI" id="CHEBI:30616"/>
    </ligand>
</feature>
<dbReference type="Pfam" id="PF00069">
    <property type="entry name" value="Pkinase"/>
    <property type="match status" value="1"/>
</dbReference>
<feature type="compositionally biased region" description="Low complexity" evidence="8">
    <location>
        <begin position="370"/>
        <end position="402"/>
    </location>
</feature>
<sequence>MTVIAGRYRLLDVLGEGGMGTVWRARDEVLGREVAVKEVRAGAGLPAADRERLHARLEREARSAARITHRNVVTVYDVALDDDRPWIVMELVPGLTLAETLEAEGPLPPRRAAHVGAEVCAALRAAHEAGVLHRDVKPANVQLANDGRVVLTDFGIAAVEGVSPLTMTGELIGSPEYLAPERALGRTPGPAADLWSLGILLYAAVEGVSPFRRETALDTLRTVVDEEPAPPAHAGPLAPVIEGLLRKDPEQRPSAAAVEEQLRLIGAGGTPRTEPLRAGPYAPVPPRGTGGGSRAAGPMGAGAPGGPGGPVGPGATAPLPAPGAGGGSGSRPRGRWGLVAGIAALLLVAGGLTYAALRDTDADGTPTVPPTTTSAPTTAPTAAPTTSAETTSATPSEATTPPVSVLVNVRAVRDSYSGACPPPEDAAPSFTAAVTVDRTPATVSYRWVTESGEVQDAQWRTLEFAEGGPTEQLLNRTQAGYGAGSQVSDRIRVEVREPVARQSNWVEFSVTCEETVPPSAPPTTATPSGGTASPGGAPAGASGGAPGGSVTPRP</sequence>
<name>A0ABY9S2Z3_9ACTN</name>
<dbReference type="PROSITE" id="PS50011">
    <property type="entry name" value="PROTEIN_KINASE_DOM"/>
    <property type="match status" value="1"/>
</dbReference>
<feature type="compositionally biased region" description="Gly residues" evidence="8">
    <location>
        <begin position="288"/>
        <end position="312"/>
    </location>
</feature>
<keyword evidence="5 10" id="KW-0418">Kinase</keyword>
<dbReference type="PANTHER" id="PTHR43289">
    <property type="entry name" value="MITOGEN-ACTIVATED PROTEIN KINASE KINASE KINASE 20-RELATED"/>
    <property type="match status" value="1"/>
</dbReference>
<accession>A0ABY9S2Z3</accession>
<evidence type="ECO:0000313" key="11">
    <source>
        <dbReference type="Proteomes" id="UP001250858"/>
    </source>
</evidence>
<dbReference type="EMBL" id="CP133762">
    <property type="protein sequence ID" value="WMX47789.1"/>
    <property type="molecule type" value="Genomic_DNA"/>
</dbReference>
<dbReference type="Gene3D" id="1.10.510.10">
    <property type="entry name" value="Transferase(Phosphotransferase) domain 1"/>
    <property type="match status" value="1"/>
</dbReference>
<protein>
    <recommendedName>
        <fullName evidence="1">non-specific serine/threonine protein kinase</fullName>
        <ecNumber evidence="1">2.7.11.1</ecNumber>
    </recommendedName>
</protein>
<evidence type="ECO:0000256" key="8">
    <source>
        <dbReference type="SAM" id="MobiDB-lite"/>
    </source>
</evidence>
<evidence type="ECO:0000256" key="6">
    <source>
        <dbReference type="ARBA" id="ARBA00022840"/>
    </source>
</evidence>
<evidence type="ECO:0000256" key="1">
    <source>
        <dbReference type="ARBA" id="ARBA00012513"/>
    </source>
</evidence>
<gene>
    <name evidence="10" type="ORF">RGF97_27425</name>
</gene>
<evidence type="ECO:0000313" key="10">
    <source>
        <dbReference type="EMBL" id="WMX47789.1"/>
    </source>
</evidence>
<keyword evidence="2" id="KW-0723">Serine/threonine-protein kinase</keyword>
<evidence type="ECO:0000259" key="9">
    <source>
        <dbReference type="PROSITE" id="PS50011"/>
    </source>
</evidence>
<feature type="region of interest" description="Disordered" evidence="8">
    <location>
        <begin position="513"/>
        <end position="554"/>
    </location>
</feature>
<keyword evidence="11" id="KW-1185">Reference proteome</keyword>
<evidence type="ECO:0000256" key="5">
    <source>
        <dbReference type="ARBA" id="ARBA00022777"/>
    </source>
</evidence>
<feature type="domain" description="Protein kinase" evidence="9">
    <location>
        <begin position="8"/>
        <end position="264"/>
    </location>
</feature>
<dbReference type="Gene3D" id="3.30.200.20">
    <property type="entry name" value="Phosphorylase Kinase, domain 1"/>
    <property type="match status" value="1"/>
</dbReference>
<dbReference type="CDD" id="cd14014">
    <property type="entry name" value="STKc_PknB_like"/>
    <property type="match status" value="1"/>
</dbReference>
<evidence type="ECO:0000256" key="7">
    <source>
        <dbReference type="PROSITE-ProRule" id="PRU10141"/>
    </source>
</evidence>
<feature type="compositionally biased region" description="Low complexity" evidence="8">
    <location>
        <begin position="522"/>
        <end position="536"/>
    </location>
</feature>
<dbReference type="PROSITE" id="PS00107">
    <property type="entry name" value="PROTEIN_KINASE_ATP"/>
    <property type="match status" value="1"/>
</dbReference>
<evidence type="ECO:0000256" key="4">
    <source>
        <dbReference type="ARBA" id="ARBA00022741"/>
    </source>
</evidence>
<feature type="region of interest" description="Disordered" evidence="8">
    <location>
        <begin position="266"/>
        <end position="331"/>
    </location>
</feature>
<dbReference type="GO" id="GO:0004674">
    <property type="term" value="F:protein serine/threonine kinase activity"/>
    <property type="evidence" value="ECO:0007669"/>
    <property type="project" value="UniProtKB-EC"/>
</dbReference>
<evidence type="ECO:0000256" key="2">
    <source>
        <dbReference type="ARBA" id="ARBA00022527"/>
    </source>
</evidence>
<dbReference type="EC" id="2.7.11.1" evidence="1"/>